<evidence type="ECO:0000256" key="1">
    <source>
        <dbReference type="ARBA" id="ARBA00022737"/>
    </source>
</evidence>
<feature type="repeat" description="ANK" evidence="3">
    <location>
        <begin position="636"/>
        <end position="665"/>
    </location>
</feature>
<keyword evidence="2 3" id="KW-0040">ANK repeat</keyword>
<dbReference type="RefSeq" id="XP_052739097.1">
    <property type="nucleotide sequence ID" value="XM_052883137.1"/>
</dbReference>
<accession>A0ABM3LJ47</accession>
<dbReference type="CDD" id="cd18303">
    <property type="entry name" value="BTB_POZ_Rank-5"/>
    <property type="match status" value="1"/>
</dbReference>
<dbReference type="SMART" id="SM00248">
    <property type="entry name" value="ANK"/>
    <property type="match status" value="17"/>
</dbReference>
<dbReference type="InterPro" id="IPR049763">
    <property type="entry name" value="ANKFY1_BACK"/>
</dbReference>
<evidence type="ECO:0000313" key="7">
    <source>
        <dbReference type="RefSeq" id="XP_052739097.1"/>
    </source>
</evidence>
<evidence type="ECO:0000256" key="2">
    <source>
        <dbReference type="ARBA" id="ARBA00023043"/>
    </source>
</evidence>
<evidence type="ECO:0000259" key="5">
    <source>
        <dbReference type="PROSITE" id="PS50097"/>
    </source>
</evidence>
<dbReference type="Proteomes" id="UP001652582">
    <property type="component" value="Chromosome 8"/>
</dbReference>
<evidence type="ECO:0000256" key="3">
    <source>
        <dbReference type="PROSITE-ProRule" id="PRU00023"/>
    </source>
</evidence>
<feature type="repeat" description="ANK" evidence="3">
    <location>
        <begin position="365"/>
        <end position="387"/>
    </location>
</feature>
<dbReference type="PANTHER" id="PTHR24198:SF191">
    <property type="entry name" value="RABANKYRIN-5-LIKE"/>
    <property type="match status" value="1"/>
</dbReference>
<dbReference type="GeneID" id="112050000"/>
<dbReference type="SMART" id="SM00225">
    <property type="entry name" value="BTB"/>
    <property type="match status" value="1"/>
</dbReference>
<gene>
    <name evidence="7" type="primary">LOC112050000</name>
</gene>
<feature type="domain" description="BTB" evidence="5">
    <location>
        <begin position="67"/>
        <end position="129"/>
    </location>
</feature>
<dbReference type="PROSITE" id="PS50297">
    <property type="entry name" value="ANK_REP_REGION"/>
    <property type="match status" value="8"/>
</dbReference>
<keyword evidence="4" id="KW-0175">Coiled coil</keyword>
<feature type="repeat" description="ANK" evidence="3">
    <location>
        <begin position="603"/>
        <end position="635"/>
    </location>
</feature>
<feature type="repeat" description="ANK" evidence="3">
    <location>
        <begin position="789"/>
        <end position="821"/>
    </location>
</feature>
<feature type="repeat" description="ANK" evidence="3">
    <location>
        <begin position="707"/>
        <end position="735"/>
    </location>
</feature>
<proteinExistence type="predicted"/>
<dbReference type="InterPro" id="IPR036770">
    <property type="entry name" value="Ankyrin_rpt-contain_sf"/>
</dbReference>
<feature type="repeat" description="ANK" evidence="3">
    <location>
        <begin position="287"/>
        <end position="319"/>
    </location>
</feature>
<feature type="repeat" description="ANK" evidence="3">
    <location>
        <begin position="510"/>
        <end position="542"/>
    </location>
</feature>
<organism evidence="6 7">
    <name type="scientific">Bicyclus anynana</name>
    <name type="common">Squinting bush brown butterfly</name>
    <dbReference type="NCBI Taxonomy" id="110368"/>
    <lineage>
        <taxon>Eukaryota</taxon>
        <taxon>Metazoa</taxon>
        <taxon>Ecdysozoa</taxon>
        <taxon>Arthropoda</taxon>
        <taxon>Hexapoda</taxon>
        <taxon>Insecta</taxon>
        <taxon>Pterygota</taxon>
        <taxon>Neoptera</taxon>
        <taxon>Endopterygota</taxon>
        <taxon>Lepidoptera</taxon>
        <taxon>Glossata</taxon>
        <taxon>Ditrysia</taxon>
        <taxon>Papilionoidea</taxon>
        <taxon>Nymphalidae</taxon>
        <taxon>Satyrinae</taxon>
        <taxon>Satyrini</taxon>
        <taxon>Mycalesina</taxon>
        <taxon>Bicyclus</taxon>
    </lineage>
</organism>
<protein>
    <submittedName>
        <fullName evidence="7">Rabankyrin-5 isoform X4</fullName>
    </submittedName>
</protein>
<dbReference type="SUPFAM" id="SSF54695">
    <property type="entry name" value="POZ domain"/>
    <property type="match status" value="1"/>
</dbReference>
<dbReference type="Gene3D" id="1.25.40.20">
    <property type="entry name" value="Ankyrin repeat-containing domain"/>
    <property type="match status" value="4"/>
</dbReference>
<dbReference type="PROSITE" id="PS50097">
    <property type="entry name" value="BTB"/>
    <property type="match status" value="1"/>
</dbReference>
<feature type="repeat" description="ANK" evidence="3">
    <location>
        <begin position="925"/>
        <end position="957"/>
    </location>
</feature>
<dbReference type="InterPro" id="IPR002110">
    <property type="entry name" value="Ankyrin_rpt"/>
</dbReference>
<keyword evidence="6" id="KW-1185">Reference proteome</keyword>
<dbReference type="Pfam" id="PF12796">
    <property type="entry name" value="Ank_2"/>
    <property type="match status" value="3"/>
</dbReference>
<evidence type="ECO:0000256" key="4">
    <source>
        <dbReference type="SAM" id="Coils"/>
    </source>
</evidence>
<dbReference type="InterPro" id="IPR011333">
    <property type="entry name" value="SKP1/BTB/POZ_sf"/>
</dbReference>
<dbReference type="PRINTS" id="PR01415">
    <property type="entry name" value="ANKYRIN"/>
</dbReference>
<dbReference type="InterPro" id="IPR049765">
    <property type="entry name" value="ANFY1_BTB_POZ"/>
</dbReference>
<reference evidence="7" key="1">
    <citation type="submission" date="2025-08" db="UniProtKB">
        <authorList>
            <consortium name="RefSeq"/>
        </authorList>
    </citation>
    <scope>IDENTIFICATION</scope>
</reference>
<dbReference type="Gene3D" id="3.30.710.10">
    <property type="entry name" value="Potassium Channel Kv1.1, Chain A"/>
    <property type="match status" value="1"/>
</dbReference>
<sequence>MASSEVTKLQQHLTLLKEEYSKLQSHCAEVERKYMLAAASAGDLSETSFVARLLMTVSTLYGRDTYSDIVVKLQNKSVPGHKFVLNARSDDWNEEALKNLTELDWSTLPDDVGAALLKWLYTDVVDLSRGDSFALQLMKSAANFKLYGLVGKCEQALIASVGVRSCVKFYSAADEIGALALKEHCSGLISAHWDDLTGEDFAHMSSALLYRMLKSKTPQPLHGAVRLLREDVVFLCLVENHANLTDIVNAMSSRGELPLELALRGRSASIATTLLQHSADADARGPRGRTLLHRAVDARDAFSAKFLVENGADPSLTTKEEGDTVLHLIAALTTSSCDVHTMEQMVEIAEAAVKKGADLNLQNRKGYTPLHQAVIARNQRIFDLLLKQPNLDTNLRTLSDEHPPLYYALVDDRRASISSSETLVMNGSNPFDTPVTNKNAFTEDPVEGKSENIVERGFAAKLLEKGCQPNPLYSGSGDSLLHILAQGWFEDSAVFLSSHLNGELNHSNEAGVTALHAACANGLTRLTAALLDHGARPNMQTAYGEHEDTVYRQTPLHLAVLNNHEGAVMAIIEHKKSVDKGIMPPSDRFNVSLLPNLNLKNSEGDTPVSLALTEGHKHLVAPLIEGGADPNVRNGKGFTLLHQSIVEEDSRTAIFLLDHGADMNALCWLNRTDAGETPLQLAIHCRLGLVVEALCVRGVDMGRLDANGVPPLWAALDSGQEEVASILVRNGADADCWGPGPDGCLQNLLHKAIDENKESLATFLIRSGCDVESPRRPGSNGEGADVAADKQSPLHLCCTWGLTEVIQTLLEHGANINSKDAEGKTPLHIAIENQHSAIISLLLSQPGIDLSARDNRGVTPFAAALTARNNKAAQAILEKNPSAAEQVDKKGRNFLHVAIQTCDMESVMFLLSVEVDVNSRVQDATLAPPLHLAAAVGNEVLLRSLLLAGARPNDRDAHKRTAPHVAAGAGHAGTVSALASDGKL</sequence>
<feature type="repeat" description="ANK" evidence="3">
    <location>
        <begin position="822"/>
        <end position="855"/>
    </location>
</feature>
<name>A0ABM3LJ47_BICAN</name>
<evidence type="ECO:0000313" key="6">
    <source>
        <dbReference type="Proteomes" id="UP001652582"/>
    </source>
</evidence>
<dbReference type="InterPro" id="IPR000210">
    <property type="entry name" value="BTB/POZ_dom"/>
</dbReference>
<keyword evidence="1" id="KW-0677">Repeat</keyword>
<dbReference type="Pfam" id="PF00651">
    <property type="entry name" value="BTB"/>
    <property type="match status" value="1"/>
</dbReference>
<dbReference type="PROSITE" id="PS50088">
    <property type="entry name" value="ANK_REPEAT"/>
    <property type="match status" value="10"/>
</dbReference>
<dbReference type="PANTHER" id="PTHR24198">
    <property type="entry name" value="ANKYRIN REPEAT AND PROTEIN KINASE DOMAIN-CONTAINING PROTEIN"/>
    <property type="match status" value="1"/>
</dbReference>
<dbReference type="SUPFAM" id="SSF48403">
    <property type="entry name" value="Ankyrin repeat"/>
    <property type="match status" value="2"/>
</dbReference>
<feature type="repeat" description="ANK" evidence="3">
    <location>
        <begin position="254"/>
        <end position="286"/>
    </location>
</feature>
<dbReference type="CDD" id="cd18501">
    <property type="entry name" value="BACK_ANKFY1_Rank5"/>
    <property type="match status" value="1"/>
</dbReference>
<dbReference type="Pfam" id="PF00023">
    <property type="entry name" value="Ank"/>
    <property type="match status" value="2"/>
</dbReference>
<feature type="coiled-coil region" evidence="4">
    <location>
        <begin position="6"/>
        <end position="33"/>
    </location>
</feature>